<dbReference type="SMART" id="SM00184">
    <property type="entry name" value="RING"/>
    <property type="match status" value="1"/>
</dbReference>
<evidence type="ECO:0000313" key="8">
    <source>
        <dbReference type="Proteomes" id="UP001187531"/>
    </source>
</evidence>
<evidence type="ECO:0000256" key="5">
    <source>
        <dbReference type="SAM" id="MobiDB-lite"/>
    </source>
</evidence>
<dbReference type="PROSITE" id="PS50089">
    <property type="entry name" value="ZF_RING_2"/>
    <property type="match status" value="1"/>
</dbReference>
<dbReference type="Pfam" id="PF13639">
    <property type="entry name" value="zf-RING_2"/>
    <property type="match status" value="1"/>
</dbReference>
<feature type="region of interest" description="Disordered" evidence="5">
    <location>
        <begin position="198"/>
        <end position="273"/>
    </location>
</feature>
<evidence type="ECO:0000256" key="3">
    <source>
        <dbReference type="ARBA" id="ARBA00022833"/>
    </source>
</evidence>
<evidence type="ECO:0000256" key="4">
    <source>
        <dbReference type="PROSITE-ProRule" id="PRU00175"/>
    </source>
</evidence>
<protein>
    <recommendedName>
        <fullName evidence="6">RING-type domain-containing protein</fullName>
    </recommendedName>
</protein>
<feature type="compositionally biased region" description="Polar residues" evidence="5">
    <location>
        <begin position="31"/>
        <end position="53"/>
    </location>
</feature>
<sequence>MGENSTSSGPTSPLDSLYRSSSGLSTSRLSPGTQRPAHTTTSPTFRRSSAFSHNSEERTSRKSGAAPMAKRRRMASSNSTSDNQSPREWERESAREDRYFRPRHEMFSISSNCQRSPGGSQTRSRRETDPRESHPAGSTLDCQSTSIQNRTQSGPSSSRYASLIQPAGPLIQVPVSIPIYPASSTPYGIPVPQPQTAQFTGPPPQQGPPCPNGHPTYVFTGPTPPYPTAIPVASSRVSQPGPLHPTQHSYTQPPPSHNVNSNVQTGPHHQHIHPQSSRVQTMPMPIGVGFVPMGIPGPFIPPPQPQQQSRPEDGRNAVFYAAAAAEYNRLASAAYQQMFHENLTPMMPMNPSHPGPSGLNQPTWPEPRVDVYIPASRSQPRQNPVQNAHLQGVVHLQPPAGHLPQSQYPTRRLRSVQPSNAYPNLIMQILNTMLRDPSQIFSGLAHLDPSSGSAANGDSEQAAENYEALLSLAERLGEAKPRGLSKAQVDQLPCYRFSGYFEEGSQTNCVVCMNDFEARQQLRVLPCSHEFHARCVDKWLKSNRTCPICRGDASDFFAD</sequence>
<dbReference type="Gene3D" id="3.30.40.10">
    <property type="entry name" value="Zinc/RING finger domain, C3HC4 (zinc finger)"/>
    <property type="match status" value="1"/>
</dbReference>
<dbReference type="SUPFAM" id="SSF57850">
    <property type="entry name" value="RING/U-box"/>
    <property type="match status" value="1"/>
</dbReference>
<feature type="region of interest" description="Disordered" evidence="5">
    <location>
        <begin position="1"/>
        <end position="161"/>
    </location>
</feature>
<keyword evidence="3" id="KW-0862">Zinc</keyword>
<dbReference type="CDD" id="cd16472">
    <property type="entry name" value="RING-H2_RNF38-like"/>
    <property type="match status" value="1"/>
</dbReference>
<dbReference type="AlphaFoldDB" id="A0AA88HZS9"/>
<evidence type="ECO:0000256" key="1">
    <source>
        <dbReference type="ARBA" id="ARBA00022723"/>
    </source>
</evidence>
<feature type="compositionally biased region" description="Polar residues" evidence="5">
    <location>
        <begin position="140"/>
        <end position="160"/>
    </location>
</feature>
<keyword evidence="1" id="KW-0479">Metal-binding</keyword>
<feature type="compositionally biased region" description="Polar residues" evidence="5">
    <location>
        <begin position="246"/>
        <end position="273"/>
    </location>
</feature>
<feature type="compositionally biased region" description="Polar residues" evidence="5">
    <location>
        <begin position="1"/>
        <end position="13"/>
    </location>
</feature>
<evidence type="ECO:0000256" key="2">
    <source>
        <dbReference type="ARBA" id="ARBA00022771"/>
    </source>
</evidence>
<dbReference type="PANTHER" id="PTHR46171:SF3">
    <property type="entry name" value="GH10160P"/>
    <property type="match status" value="1"/>
</dbReference>
<keyword evidence="2 4" id="KW-0863">Zinc-finger</keyword>
<feature type="domain" description="RING-type" evidence="6">
    <location>
        <begin position="509"/>
        <end position="550"/>
    </location>
</feature>
<organism evidence="7 8">
    <name type="scientific">Artemia franciscana</name>
    <name type="common">Brine shrimp</name>
    <name type="synonym">Artemia sanfranciscana</name>
    <dbReference type="NCBI Taxonomy" id="6661"/>
    <lineage>
        <taxon>Eukaryota</taxon>
        <taxon>Metazoa</taxon>
        <taxon>Ecdysozoa</taxon>
        <taxon>Arthropoda</taxon>
        <taxon>Crustacea</taxon>
        <taxon>Branchiopoda</taxon>
        <taxon>Anostraca</taxon>
        <taxon>Artemiidae</taxon>
        <taxon>Artemia</taxon>
    </lineage>
</organism>
<reference evidence="7" key="1">
    <citation type="submission" date="2023-07" db="EMBL/GenBank/DDBJ databases">
        <title>Chromosome-level genome assembly of Artemia franciscana.</title>
        <authorList>
            <person name="Jo E."/>
        </authorList>
    </citation>
    <scope>NUCLEOTIDE SEQUENCE</scope>
    <source>
        <tissue evidence="7">Whole body</tissue>
    </source>
</reference>
<dbReference type="GO" id="GO:0016567">
    <property type="term" value="P:protein ubiquitination"/>
    <property type="evidence" value="ECO:0007669"/>
    <property type="project" value="TreeGrafter"/>
</dbReference>
<feature type="compositionally biased region" description="Basic and acidic residues" evidence="5">
    <location>
        <begin position="85"/>
        <end position="106"/>
    </location>
</feature>
<dbReference type="InterPro" id="IPR013083">
    <property type="entry name" value="Znf_RING/FYVE/PHD"/>
</dbReference>
<evidence type="ECO:0000259" key="6">
    <source>
        <dbReference type="PROSITE" id="PS50089"/>
    </source>
</evidence>
<evidence type="ECO:0000313" key="7">
    <source>
        <dbReference type="EMBL" id="KAK2712987.1"/>
    </source>
</evidence>
<dbReference type="GO" id="GO:0008270">
    <property type="term" value="F:zinc ion binding"/>
    <property type="evidence" value="ECO:0007669"/>
    <property type="project" value="UniProtKB-KW"/>
</dbReference>
<dbReference type="EMBL" id="JAVRJZ010000015">
    <property type="protein sequence ID" value="KAK2712987.1"/>
    <property type="molecule type" value="Genomic_DNA"/>
</dbReference>
<accession>A0AA88HZS9</accession>
<keyword evidence="8" id="KW-1185">Reference proteome</keyword>
<dbReference type="PANTHER" id="PTHR46171">
    <property type="entry name" value="GH10160P"/>
    <property type="match status" value="1"/>
</dbReference>
<comment type="caution">
    <text evidence="7">The sequence shown here is derived from an EMBL/GenBank/DDBJ whole genome shotgun (WGS) entry which is preliminary data.</text>
</comment>
<proteinExistence type="predicted"/>
<feature type="compositionally biased region" description="Polar residues" evidence="5">
    <location>
        <begin position="75"/>
        <end position="84"/>
    </location>
</feature>
<feature type="compositionally biased region" description="Basic and acidic residues" evidence="5">
    <location>
        <begin position="124"/>
        <end position="134"/>
    </location>
</feature>
<name>A0AA88HZS9_ARTSF</name>
<dbReference type="InterPro" id="IPR001841">
    <property type="entry name" value="Znf_RING"/>
</dbReference>
<dbReference type="Proteomes" id="UP001187531">
    <property type="component" value="Unassembled WGS sequence"/>
</dbReference>
<dbReference type="GO" id="GO:0061630">
    <property type="term" value="F:ubiquitin protein ligase activity"/>
    <property type="evidence" value="ECO:0007669"/>
    <property type="project" value="TreeGrafter"/>
</dbReference>
<dbReference type="FunFam" id="3.30.40.10:FF:000024">
    <property type="entry name" value="RING finger protein 44 isoform X1"/>
    <property type="match status" value="1"/>
</dbReference>
<feature type="compositionally biased region" description="Low complexity" evidence="5">
    <location>
        <begin position="14"/>
        <end position="30"/>
    </location>
</feature>
<feature type="compositionally biased region" description="Polar residues" evidence="5">
    <location>
        <begin position="108"/>
        <end position="122"/>
    </location>
</feature>
<gene>
    <name evidence="7" type="ORF">QYM36_011624</name>
</gene>
<feature type="compositionally biased region" description="Pro residues" evidence="5">
    <location>
        <begin position="201"/>
        <end position="212"/>
    </location>
</feature>